<dbReference type="AlphaFoldDB" id="X1HNU6"/>
<dbReference type="Gene3D" id="2.180.10.10">
    <property type="entry name" value="RHS repeat-associated core"/>
    <property type="match status" value="1"/>
</dbReference>
<evidence type="ECO:0000313" key="2">
    <source>
        <dbReference type="EMBL" id="GAH55494.1"/>
    </source>
</evidence>
<evidence type="ECO:0000259" key="1">
    <source>
        <dbReference type="Pfam" id="PF03527"/>
    </source>
</evidence>
<dbReference type="InterPro" id="IPR001826">
    <property type="entry name" value="RHS"/>
</dbReference>
<reference evidence="2" key="1">
    <citation type="journal article" date="2014" name="Front. Microbiol.">
        <title>High frequency of phylogenetically diverse reductive dehalogenase-homologous genes in deep subseafloor sedimentary metagenomes.</title>
        <authorList>
            <person name="Kawai M."/>
            <person name="Futagami T."/>
            <person name="Toyoda A."/>
            <person name="Takaki Y."/>
            <person name="Nishi S."/>
            <person name="Hori S."/>
            <person name="Arai W."/>
            <person name="Tsubouchi T."/>
            <person name="Morono Y."/>
            <person name="Uchiyama I."/>
            <person name="Ito T."/>
            <person name="Fujiyama A."/>
            <person name="Inagaki F."/>
            <person name="Takami H."/>
        </authorList>
    </citation>
    <scope>NUCLEOTIDE SEQUENCE</scope>
    <source>
        <strain evidence="2">Expedition CK06-06</strain>
    </source>
</reference>
<dbReference type="PANTHER" id="PTHR32305">
    <property type="match status" value="1"/>
</dbReference>
<dbReference type="EMBL" id="BARU01024975">
    <property type="protein sequence ID" value="GAH55494.1"/>
    <property type="molecule type" value="Genomic_DNA"/>
</dbReference>
<feature type="non-terminal residue" evidence="2">
    <location>
        <position position="154"/>
    </location>
</feature>
<feature type="domain" description="RHS protein conserved region" evidence="1">
    <location>
        <begin position="98"/>
        <end position="133"/>
    </location>
</feature>
<proteinExistence type="predicted"/>
<comment type="caution">
    <text evidence="2">The sequence shown here is derived from an EMBL/GenBank/DDBJ whole genome shotgun (WGS) entry which is preliminary data.</text>
</comment>
<dbReference type="Pfam" id="PF03527">
    <property type="entry name" value="RHS"/>
    <property type="match status" value="1"/>
</dbReference>
<name>X1HNU6_9ZZZZ</name>
<dbReference type="PANTHER" id="PTHR32305:SF15">
    <property type="entry name" value="PROTEIN RHSA-RELATED"/>
    <property type="match status" value="1"/>
</dbReference>
<sequence>MTQKTAGGVITKFCYNTEDRLERVEEGDRTLIAAYYYDPFGRRLWKEAGGVKTYFLYADEGLIGEYDASGAEIKTYGYKPGSTWTTDPLFMKEGGNYYFYHNDHLGTPQKMTAVNGAVVWSAKYSSFGKATVEVEAVANNLRFPGQYFDHETGL</sequence>
<dbReference type="InterPro" id="IPR050708">
    <property type="entry name" value="T6SS_VgrG/RHS"/>
</dbReference>
<organism evidence="2">
    <name type="scientific">marine sediment metagenome</name>
    <dbReference type="NCBI Taxonomy" id="412755"/>
    <lineage>
        <taxon>unclassified sequences</taxon>
        <taxon>metagenomes</taxon>
        <taxon>ecological metagenomes</taxon>
    </lineage>
</organism>
<accession>X1HNU6</accession>
<protein>
    <recommendedName>
        <fullName evidence="1">RHS protein conserved region domain-containing protein</fullName>
    </recommendedName>
</protein>
<gene>
    <name evidence="2" type="ORF">S03H2_40294</name>
</gene>